<evidence type="ECO:0000313" key="5">
    <source>
        <dbReference type="Proteomes" id="UP000827721"/>
    </source>
</evidence>
<evidence type="ECO:0000313" key="4">
    <source>
        <dbReference type="EMBL" id="KAH7550558.1"/>
    </source>
</evidence>
<organism evidence="4 5">
    <name type="scientific">Xanthoceras sorbifolium</name>
    <dbReference type="NCBI Taxonomy" id="99658"/>
    <lineage>
        <taxon>Eukaryota</taxon>
        <taxon>Viridiplantae</taxon>
        <taxon>Streptophyta</taxon>
        <taxon>Embryophyta</taxon>
        <taxon>Tracheophyta</taxon>
        <taxon>Spermatophyta</taxon>
        <taxon>Magnoliopsida</taxon>
        <taxon>eudicotyledons</taxon>
        <taxon>Gunneridae</taxon>
        <taxon>Pentapetalae</taxon>
        <taxon>rosids</taxon>
        <taxon>malvids</taxon>
        <taxon>Sapindales</taxon>
        <taxon>Sapindaceae</taxon>
        <taxon>Xanthoceroideae</taxon>
        <taxon>Xanthoceras</taxon>
    </lineage>
</organism>
<dbReference type="PANTHER" id="PTHR31623:SF28">
    <property type="entry name" value="BAHD ACYLTRANSFERASE"/>
    <property type="match status" value="1"/>
</dbReference>
<dbReference type="Pfam" id="PF02458">
    <property type="entry name" value="Transferase"/>
    <property type="match status" value="1"/>
</dbReference>
<keyword evidence="3" id="KW-0012">Acyltransferase</keyword>
<evidence type="ECO:0000256" key="1">
    <source>
        <dbReference type="ARBA" id="ARBA00009861"/>
    </source>
</evidence>
<keyword evidence="5" id="KW-1185">Reference proteome</keyword>
<gene>
    <name evidence="4" type="ORF">JRO89_XS13G0217600</name>
</gene>
<sequence>MEVSIISREIIKPSSSNPNHLRTYNFSLMDQLNLEKYFCFLLFYLGPCKTSDDHLKKTLSKVLTHYYPFAGRVHDNFLVDCDDTGATFIEAKVAGDMSGVLKQPTNELLEQLVPQEQLSSTVILAVQVNHFNCGGVAISVGFRHVVADAVAAANFIKSWATVSSGGNPTENVVFDFTSIFPPQDLSGLSISVTRSSAGISIKRFVFDCSKIAALREEIGNQTTRFEVLGGLVWGAVMAAKRATNEYAPHALSIVSVPINLRKRITDPPIAEQCIGNIITPAVAICPMKEIIDYKGLAGKLRESISSMNGESVKKTCTDGNRLLRGRENKKSPQMSVLLLSSLCRLPFYETDFGWEKPVWTAVVRPEYDDSAVFFDTRDGKGIELWMQLPQQEMAKFEQDPTILAYASSNPSV</sequence>
<keyword evidence="2" id="KW-0808">Transferase</keyword>
<evidence type="ECO:0000256" key="2">
    <source>
        <dbReference type="ARBA" id="ARBA00022679"/>
    </source>
</evidence>
<name>A0ABQ8H9E6_9ROSI</name>
<dbReference type="EMBL" id="JAFEMO010000013">
    <property type="protein sequence ID" value="KAH7550558.1"/>
    <property type="molecule type" value="Genomic_DNA"/>
</dbReference>
<dbReference type="Gene3D" id="3.30.559.10">
    <property type="entry name" value="Chloramphenicol acetyltransferase-like domain"/>
    <property type="match status" value="2"/>
</dbReference>
<comment type="similarity">
    <text evidence="1">Belongs to the plant acyltransferase family.</text>
</comment>
<evidence type="ECO:0000256" key="3">
    <source>
        <dbReference type="ARBA" id="ARBA00023315"/>
    </source>
</evidence>
<proteinExistence type="inferred from homology"/>
<dbReference type="PANTHER" id="PTHR31623">
    <property type="entry name" value="F21J9.9"/>
    <property type="match status" value="1"/>
</dbReference>
<protein>
    <submittedName>
        <fullName evidence="4">Uncharacterized protein</fullName>
    </submittedName>
</protein>
<accession>A0ABQ8H9E6</accession>
<dbReference type="InterPro" id="IPR023213">
    <property type="entry name" value="CAT-like_dom_sf"/>
</dbReference>
<reference evidence="4 5" key="1">
    <citation type="submission" date="2021-02" db="EMBL/GenBank/DDBJ databases">
        <title>Plant Genome Project.</title>
        <authorList>
            <person name="Zhang R.-G."/>
        </authorList>
    </citation>
    <scope>NUCLEOTIDE SEQUENCE [LARGE SCALE GENOMIC DNA]</scope>
    <source>
        <tissue evidence="4">Leaves</tissue>
    </source>
</reference>
<dbReference type="Proteomes" id="UP000827721">
    <property type="component" value="Unassembled WGS sequence"/>
</dbReference>
<comment type="caution">
    <text evidence="4">The sequence shown here is derived from an EMBL/GenBank/DDBJ whole genome shotgun (WGS) entry which is preliminary data.</text>
</comment>